<dbReference type="InterPro" id="IPR013320">
    <property type="entry name" value="ConA-like_dom_sf"/>
</dbReference>
<keyword evidence="1" id="KW-0677">Repeat</keyword>
<accession>A0A8H4KE21</accession>
<dbReference type="InterPro" id="IPR043136">
    <property type="entry name" value="B30.2/SPRY_sf"/>
</dbReference>
<dbReference type="PROSITE" id="PS50297">
    <property type="entry name" value="ANK_REP_REGION"/>
    <property type="match status" value="4"/>
</dbReference>
<comment type="caution">
    <text evidence="6">The sequence shown here is derived from an EMBL/GenBank/DDBJ whole genome shotgun (WGS) entry which is preliminary data.</text>
</comment>
<evidence type="ECO:0000313" key="6">
    <source>
        <dbReference type="EMBL" id="KAF4448371.1"/>
    </source>
</evidence>
<dbReference type="OrthoDB" id="5046637at2759"/>
<dbReference type="Proteomes" id="UP000605986">
    <property type="component" value="Unassembled WGS sequence"/>
</dbReference>
<dbReference type="PROSITE" id="PS50188">
    <property type="entry name" value="B302_SPRY"/>
    <property type="match status" value="1"/>
</dbReference>
<dbReference type="InterPro" id="IPR001870">
    <property type="entry name" value="B30.2/SPRY"/>
</dbReference>
<feature type="repeat" description="ANK" evidence="3">
    <location>
        <begin position="237"/>
        <end position="269"/>
    </location>
</feature>
<dbReference type="PROSITE" id="PS50088">
    <property type="entry name" value="ANK_REPEAT"/>
    <property type="match status" value="4"/>
</dbReference>
<dbReference type="PANTHER" id="PTHR24198">
    <property type="entry name" value="ANKYRIN REPEAT AND PROTEIN KINASE DOMAIN-CONTAINING PROTEIN"/>
    <property type="match status" value="1"/>
</dbReference>
<feature type="repeat" description="ANK" evidence="3">
    <location>
        <begin position="198"/>
        <end position="236"/>
    </location>
</feature>
<evidence type="ECO:0000256" key="2">
    <source>
        <dbReference type="ARBA" id="ARBA00023043"/>
    </source>
</evidence>
<evidence type="ECO:0000256" key="3">
    <source>
        <dbReference type="PROSITE-ProRule" id="PRU00023"/>
    </source>
</evidence>
<proteinExistence type="predicted"/>
<dbReference type="EMBL" id="JAADJG010000342">
    <property type="protein sequence ID" value="KAF4448371.1"/>
    <property type="molecule type" value="Genomic_DNA"/>
</dbReference>
<feature type="compositionally biased region" description="Basic and acidic residues" evidence="4">
    <location>
        <begin position="569"/>
        <end position="578"/>
    </location>
</feature>
<reference evidence="6" key="1">
    <citation type="submission" date="2020-01" db="EMBL/GenBank/DDBJ databases">
        <title>Identification and distribution of gene clusters putatively required for synthesis of sphingolipid metabolism inhibitors in phylogenetically diverse species of the filamentous fungus Fusarium.</title>
        <authorList>
            <person name="Kim H.-S."/>
            <person name="Busman M."/>
            <person name="Brown D.W."/>
            <person name="Divon H."/>
            <person name="Uhlig S."/>
            <person name="Proctor R.H."/>
        </authorList>
    </citation>
    <scope>NUCLEOTIDE SEQUENCE</scope>
    <source>
        <strain evidence="6">NRRL 53441</strain>
    </source>
</reference>
<dbReference type="PANTHER" id="PTHR24198:SF165">
    <property type="entry name" value="ANKYRIN REPEAT-CONTAINING PROTEIN-RELATED"/>
    <property type="match status" value="1"/>
</dbReference>
<dbReference type="Pfam" id="PF12796">
    <property type="entry name" value="Ank_2"/>
    <property type="match status" value="3"/>
</dbReference>
<feature type="repeat" description="ANK" evidence="3">
    <location>
        <begin position="73"/>
        <end position="105"/>
    </location>
</feature>
<name>A0A8H4KE21_9HYPO</name>
<dbReference type="InterPro" id="IPR036770">
    <property type="entry name" value="Ankyrin_rpt-contain_sf"/>
</dbReference>
<feature type="repeat" description="ANK" evidence="3">
    <location>
        <begin position="270"/>
        <end position="302"/>
    </location>
</feature>
<evidence type="ECO:0000313" key="7">
    <source>
        <dbReference type="Proteomes" id="UP000605986"/>
    </source>
</evidence>
<feature type="region of interest" description="Disordered" evidence="4">
    <location>
        <begin position="569"/>
        <end position="590"/>
    </location>
</feature>
<keyword evidence="7" id="KW-1185">Reference proteome</keyword>
<evidence type="ECO:0000259" key="5">
    <source>
        <dbReference type="PROSITE" id="PS50188"/>
    </source>
</evidence>
<feature type="domain" description="B30.2/SPRY" evidence="5">
    <location>
        <begin position="575"/>
        <end position="736"/>
    </location>
</feature>
<dbReference type="SUPFAM" id="SSF49899">
    <property type="entry name" value="Concanavalin A-like lectins/glucanases"/>
    <property type="match status" value="1"/>
</dbReference>
<dbReference type="InterPro" id="IPR002110">
    <property type="entry name" value="Ankyrin_rpt"/>
</dbReference>
<evidence type="ECO:0000256" key="4">
    <source>
        <dbReference type="SAM" id="MobiDB-lite"/>
    </source>
</evidence>
<dbReference type="Gene3D" id="2.60.120.920">
    <property type="match status" value="1"/>
</dbReference>
<dbReference type="SMART" id="SM00248">
    <property type="entry name" value="ANK"/>
    <property type="match status" value="11"/>
</dbReference>
<evidence type="ECO:0000256" key="1">
    <source>
        <dbReference type="ARBA" id="ARBA00022737"/>
    </source>
</evidence>
<organism evidence="6 7">
    <name type="scientific">Fusarium austroafricanum</name>
    <dbReference type="NCBI Taxonomy" id="2364996"/>
    <lineage>
        <taxon>Eukaryota</taxon>
        <taxon>Fungi</taxon>
        <taxon>Dikarya</taxon>
        <taxon>Ascomycota</taxon>
        <taxon>Pezizomycotina</taxon>
        <taxon>Sordariomycetes</taxon>
        <taxon>Hypocreomycetidae</taxon>
        <taxon>Hypocreales</taxon>
        <taxon>Nectriaceae</taxon>
        <taxon>Fusarium</taxon>
        <taxon>Fusarium concolor species complex</taxon>
    </lineage>
</organism>
<gene>
    <name evidence="6" type="ORF">F53441_8179</name>
</gene>
<dbReference type="AlphaFoldDB" id="A0A8H4KE21"/>
<sequence length="736" mass="80183">MANLDCVPLDQTAVITAAIRGHEIVVRLFLQYHYATVSGALLHLVVQHGWIEIVKLAVSVQDEGHLNWVDTKSGNTALHIAIQTGYVGITKILLDAGANPNLKNGDGLLPFTSAMALNGLDIVRALLASDTDIIVDGPDKAGVTPLLRACREAAKSANGEYGENGPNIFPVIHELLGKANNKVNLDAKWPETDGSQGFGRTPLHYAALLLDPRRGGDDSLITLLLEHGANPNVRDDCGNTSLFLAVQIGHLQAARKLLDFNVDPNARNHEGQTAIHWASQDGNADCIEELVTRGAFIDAAPDPKSDDDGLVITPLITAIVFYQQTSVEKLLDLGCSLGRALHMGSGSEIVPIAKALFEHYPDPNLYDEAFGTPLHSAVMSNSEEMVKFILSLEGVDVNSIGPAGRTPLSCAVTMGQRIVECLIQAHADPNIKDNEGKTPLDHAIAGFDSGIAEILCRHTRLNLVEGSVRRHSALYRACQTIDEDIFNVVNAASQNLNHFQYIELCELALHASIASGEEEFFNQLINVAGVTGSLEDDDGWTPLKYAICYDRPAMKKKILKRLRQNGTDRKTYQGDKKAAKMPRGWHQNDRHPSLYQVDEKADPTEVTVTAILDEIQPAGADRYAVARADHPIPTDENYYFEITIKKGCPGEKLDMGIGLIDGATMLNKEPVPLGSVLTYDYQSLGGCTYSEASGLKNNWELSREYRQGSTVGCGFDATKKCVYFTWEGERLEQSMA</sequence>
<dbReference type="Gene3D" id="1.25.40.20">
    <property type="entry name" value="Ankyrin repeat-containing domain"/>
    <property type="match status" value="4"/>
</dbReference>
<dbReference type="CDD" id="cd12885">
    <property type="entry name" value="SPRY_RanBP_like"/>
    <property type="match status" value="1"/>
</dbReference>
<dbReference type="PRINTS" id="PR01415">
    <property type="entry name" value="ANKYRIN"/>
</dbReference>
<dbReference type="InterPro" id="IPR044736">
    <property type="entry name" value="Gid1/RanBPM/SPLA_SPRY"/>
</dbReference>
<keyword evidence="2 3" id="KW-0040">ANK repeat</keyword>
<dbReference type="SUPFAM" id="SSF48403">
    <property type="entry name" value="Ankyrin repeat"/>
    <property type="match status" value="2"/>
</dbReference>
<protein>
    <submittedName>
        <fullName evidence="6">Ankyrin repeat-containing domain protein</fullName>
    </submittedName>
</protein>